<name>A0A1H0IZH8_9BACI</name>
<dbReference type="AlphaFoldDB" id="A0A1H0IZH8"/>
<dbReference type="Proteomes" id="UP000198778">
    <property type="component" value="Unassembled WGS sequence"/>
</dbReference>
<protein>
    <submittedName>
        <fullName evidence="1">Uncharacterized protein</fullName>
    </submittedName>
</protein>
<evidence type="ECO:0000313" key="2">
    <source>
        <dbReference type="Proteomes" id="UP000198778"/>
    </source>
</evidence>
<dbReference type="EMBL" id="FNIL01000012">
    <property type="protein sequence ID" value="SDO36589.1"/>
    <property type="molecule type" value="Genomic_DNA"/>
</dbReference>
<organism evidence="1 2">
    <name type="scientific">Alkalicoccus daliensis</name>
    <dbReference type="NCBI Taxonomy" id="745820"/>
    <lineage>
        <taxon>Bacteria</taxon>
        <taxon>Bacillati</taxon>
        <taxon>Bacillota</taxon>
        <taxon>Bacilli</taxon>
        <taxon>Bacillales</taxon>
        <taxon>Bacillaceae</taxon>
        <taxon>Alkalicoccus</taxon>
    </lineage>
</organism>
<evidence type="ECO:0000313" key="1">
    <source>
        <dbReference type="EMBL" id="SDO36589.1"/>
    </source>
</evidence>
<proteinExistence type="predicted"/>
<reference evidence="2" key="1">
    <citation type="submission" date="2016-10" db="EMBL/GenBank/DDBJ databases">
        <authorList>
            <person name="Varghese N."/>
            <person name="Submissions S."/>
        </authorList>
    </citation>
    <scope>NUCLEOTIDE SEQUENCE [LARGE SCALE GENOMIC DNA]</scope>
    <source>
        <strain evidence="2">CGMCC 1.10369</strain>
    </source>
</reference>
<keyword evidence="2" id="KW-1185">Reference proteome</keyword>
<sequence length="193" mass="22084">MKKTTGILMITGLIGINLWLWPTLWNEIAANEAATAETGDTGAAALHSTSEESESTVTQDFRLQFHEEHLQLQWKDGEIALRMNPDQVTEQIGAPEETEIYEDFVPLTGEEETRAIRHIYENMSVYYLSQTGDAHTITVTADEEILEEAWWEEILPSEKEMKNSRIEINDFQELFIRVEESGMLTFAITQKTE</sequence>
<dbReference type="RefSeq" id="WP_090843730.1">
    <property type="nucleotide sequence ID" value="NZ_FNIL01000012.1"/>
</dbReference>
<dbReference type="STRING" id="745820.SAMN04488053_1124"/>
<accession>A0A1H0IZH8</accession>
<gene>
    <name evidence="1" type="ORF">SAMN04488053_1124</name>
</gene>